<evidence type="ECO:0000256" key="1">
    <source>
        <dbReference type="ARBA" id="ARBA00004876"/>
    </source>
</evidence>
<dbReference type="InterPro" id="IPR045304">
    <property type="entry name" value="LbH_SAT"/>
</dbReference>
<keyword evidence="8 10" id="KW-0012">Acyltransferase</keyword>
<dbReference type="PANTHER" id="PTHR42811">
    <property type="entry name" value="SERINE ACETYLTRANSFERASE"/>
    <property type="match status" value="1"/>
</dbReference>
<name>A0A6J4QDW6_9PSEU</name>
<dbReference type="GO" id="GO:0009001">
    <property type="term" value="F:serine O-acetyltransferase activity"/>
    <property type="evidence" value="ECO:0007669"/>
    <property type="project" value="UniProtKB-EC"/>
</dbReference>
<keyword evidence="5 10" id="KW-0808">Transferase</keyword>
<proteinExistence type="inferred from homology"/>
<dbReference type="EC" id="2.3.1.30" evidence="3"/>
<evidence type="ECO:0000256" key="8">
    <source>
        <dbReference type="ARBA" id="ARBA00023315"/>
    </source>
</evidence>
<evidence type="ECO:0000256" key="6">
    <source>
        <dbReference type="ARBA" id="ARBA00022737"/>
    </source>
</evidence>
<accession>A0A6J4QDW6</accession>
<dbReference type="InterPro" id="IPR053376">
    <property type="entry name" value="Serine_acetyltransferase"/>
</dbReference>
<dbReference type="InterPro" id="IPR011004">
    <property type="entry name" value="Trimer_LpxA-like_sf"/>
</dbReference>
<evidence type="ECO:0000256" key="4">
    <source>
        <dbReference type="ARBA" id="ARBA00022605"/>
    </source>
</evidence>
<dbReference type="SUPFAM" id="SSF51161">
    <property type="entry name" value="Trimeric LpxA-like enzymes"/>
    <property type="match status" value="1"/>
</dbReference>
<dbReference type="PROSITE" id="PS00101">
    <property type="entry name" value="HEXAPEP_TRANSFERASES"/>
    <property type="match status" value="1"/>
</dbReference>
<dbReference type="NCBIfam" id="NF041874">
    <property type="entry name" value="EPS_EpsC"/>
    <property type="match status" value="1"/>
</dbReference>
<evidence type="ECO:0000313" key="10">
    <source>
        <dbReference type="EMBL" id="CAA9441291.1"/>
    </source>
</evidence>
<dbReference type="Gene3D" id="2.160.10.10">
    <property type="entry name" value="Hexapeptide repeat proteins"/>
    <property type="match status" value="1"/>
</dbReference>
<organism evidence="10">
    <name type="scientific">uncultured Pseudonocardia sp</name>
    <dbReference type="NCBI Taxonomy" id="211455"/>
    <lineage>
        <taxon>Bacteria</taxon>
        <taxon>Bacillati</taxon>
        <taxon>Actinomycetota</taxon>
        <taxon>Actinomycetes</taxon>
        <taxon>Pseudonocardiales</taxon>
        <taxon>Pseudonocardiaceae</taxon>
        <taxon>Pseudonocardia</taxon>
        <taxon>environmental samples</taxon>
    </lineage>
</organism>
<evidence type="ECO:0000256" key="3">
    <source>
        <dbReference type="ARBA" id="ARBA00013266"/>
    </source>
</evidence>
<dbReference type="Gene3D" id="1.10.3130.10">
    <property type="entry name" value="serine acetyltransferase, domain 1"/>
    <property type="match status" value="1"/>
</dbReference>
<sequence length="217" mass="22707">MSARRAPLALVPAAGGPGSEPRLAAQLAEDLRTVVERDPSVRSAWEAVLHPALPAVWGHRVGHRLHRRGHRIAARLLMTLVRSVTGVEIHPGAVLGRRVFVDHGSGVVVGETAVVGDDVTLYHQVTLGAVGWWHDNRRADGERRHPVVGDRVVLGANATVIGPVTIGADAVVGAQALVVEDVPAGARALAPAVVVGSRQNGRQAVSLLSHIASAGSW</sequence>
<comment type="catalytic activity">
    <reaction evidence="9">
        <text>L-serine + acetyl-CoA = O-acetyl-L-serine + CoA</text>
        <dbReference type="Rhea" id="RHEA:24560"/>
        <dbReference type="ChEBI" id="CHEBI:33384"/>
        <dbReference type="ChEBI" id="CHEBI:57287"/>
        <dbReference type="ChEBI" id="CHEBI:57288"/>
        <dbReference type="ChEBI" id="CHEBI:58340"/>
        <dbReference type="EC" id="2.3.1.30"/>
    </reaction>
</comment>
<comment type="similarity">
    <text evidence="2">Belongs to the transferase hexapeptide repeat family.</text>
</comment>
<evidence type="ECO:0000256" key="5">
    <source>
        <dbReference type="ARBA" id="ARBA00022679"/>
    </source>
</evidence>
<evidence type="ECO:0000256" key="2">
    <source>
        <dbReference type="ARBA" id="ARBA00007274"/>
    </source>
</evidence>
<dbReference type="GO" id="GO:0019344">
    <property type="term" value="P:cysteine biosynthetic process"/>
    <property type="evidence" value="ECO:0007669"/>
    <property type="project" value="UniProtKB-KW"/>
</dbReference>
<gene>
    <name evidence="10" type="ORF">AVDCRST_MAG66-4009</name>
</gene>
<keyword evidence="7" id="KW-0198">Cysteine biosynthesis</keyword>
<dbReference type="EMBL" id="CADCUS010000551">
    <property type="protein sequence ID" value="CAA9441291.1"/>
    <property type="molecule type" value="Genomic_DNA"/>
</dbReference>
<dbReference type="InterPro" id="IPR001451">
    <property type="entry name" value="Hexapep"/>
</dbReference>
<dbReference type="InterPro" id="IPR018357">
    <property type="entry name" value="Hexapep_transf_CS"/>
</dbReference>
<evidence type="ECO:0000256" key="7">
    <source>
        <dbReference type="ARBA" id="ARBA00023192"/>
    </source>
</evidence>
<dbReference type="InterPro" id="IPR042122">
    <property type="entry name" value="Ser_AcTrfase_N_sf"/>
</dbReference>
<comment type="pathway">
    <text evidence="1">Amino-acid biosynthesis; L-cysteine biosynthesis; L-cysteine from L-serine: step 1/2.</text>
</comment>
<dbReference type="CDD" id="cd03354">
    <property type="entry name" value="LbH_SAT"/>
    <property type="match status" value="1"/>
</dbReference>
<evidence type="ECO:0000256" key="9">
    <source>
        <dbReference type="ARBA" id="ARBA00049486"/>
    </source>
</evidence>
<protein>
    <recommendedName>
        <fullName evidence="3">serine O-acetyltransferase</fullName>
        <ecNumber evidence="3">2.3.1.30</ecNumber>
    </recommendedName>
</protein>
<reference evidence="10" key="1">
    <citation type="submission" date="2020-02" db="EMBL/GenBank/DDBJ databases">
        <authorList>
            <person name="Meier V. D."/>
        </authorList>
    </citation>
    <scope>NUCLEOTIDE SEQUENCE</scope>
    <source>
        <strain evidence="10">AVDCRST_MAG66</strain>
    </source>
</reference>
<dbReference type="AlphaFoldDB" id="A0A6J4QDW6"/>
<dbReference type="Pfam" id="PF00132">
    <property type="entry name" value="Hexapep"/>
    <property type="match status" value="1"/>
</dbReference>
<keyword evidence="4" id="KW-0028">Amino-acid biosynthesis</keyword>
<keyword evidence="6" id="KW-0677">Repeat</keyword>